<sequence>MSGEKDKWAKAMSERHTGSPGPDQLDQGSKDSETSGSEQGNEEWRAFYKAIRAHIEDMRK</sequence>
<evidence type="ECO:0000313" key="2">
    <source>
        <dbReference type="EMBL" id="GMK47763.1"/>
    </source>
</evidence>
<evidence type="ECO:0000313" key="3">
    <source>
        <dbReference type="Proteomes" id="UP001285921"/>
    </source>
</evidence>
<keyword evidence="3" id="KW-1185">Reference proteome</keyword>
<evidence type="ECO:0000256" key="1">
    <source>
        <dbReference type="SAM" id="MobiDB-lite"/>
    </source>
</evidence>
<gene>
    <name evidence="2" type="ORF">PghCCS26_48930</name>
</gene>
<name>A0ABQ6NSD4_9BACL</name>
<protein>
    <submittedName>
        <fullName evidence="2">Uncharacterized protein</fullName>
    </submittedName>
</protein>
<proteinExistence type="predicted"/>
<reference evidence="2 3" key="1">
    <citation type="submission" date="2023-05" db="EMBL/GenBank/DDBJ databases">
        <title>Draft genome of Paenibacillus sp. CCS26.</title>
        <authorList>
            <person name="Akita H."/>
            <person name="Shinto Y."/>
            <person name="Kimura Z."/>
        </authorList>
    </citation>
    <scope>NUCLEOTIDE SEQUENCE [LARGE SCALE GENOMIC DNA]</scope>
    <source>
        <strain evidence="2 3">CCS26</strain>
    </source>
</reference>
<organism evidence="2 3">
    <name type="scientific">Paenibacillus glycanilyticus</name>
    <dbReference type="NCBI Taxonomy" id="126569"/>
    <lineage>
        <taxon>Bacteria</taxon>
        <taxon>Bacillati</taxon>
        <taxon>Bacillota</taxon>
        <taxon>Bacilli</taxon>
        <taxon>Bacillales</taxon>
        <taxon>Paenibacillaceae</taxon>
        <taxon>Paenibacillus</taxon>
    </lineage>
</organism>
<feature type="compositionally biased region" description="Basic and acidic residues" evidence="1">
    <location>
        <begin position="1"/>
        <end position="17"/>
    </location>
</feature>
<dbReference type="EMBL" id="BTCL01000022">
    <property type="protein sequence ID" value="GMK47763.1"/>
    <property type="molecule type" value="Genomic_DNA"/>
</dbReference>
<comment type="caution">
    <text evidence="2">The sequence shown here is derived from an EMBL/GenBank/DDBJ whole genome shotgun (WGS) entry which is preliminary data.</text>
</comment>
<accession>A0ABQ6NSD4</accession>
<dbReference type="Proteomes" id="UP001285921">
    <property type="component" value="Unassembled WGS sequence"/>
</dbReference>
<feature type="region of interest" description="Disordered" evidence="1">
    <location>
        <begin position="1"/>
        <end position="45"/>
    </location>
</feature>